<feature type="region of interest" description="Disordered" evidence="1">
    <location>
        <begin position="133"/>
        <end position="152"/>
    </location>
</feature>
<organism evidence="2 3">
    <name type="scientific">Trichinella patagoniensis</name>
    <dbReference type="NCBI Taxonomy" id="990121"/>
    <lineage>
        <taxon>Eukaryota</taxon>
        <taxon>Metazoa</taxon>
        <taxon>Ecdysozoa</taxon>
        <taxon>Nematoda</taxon>
        <taxon>Enoplea</taxon>
        <taxon>Dorylaimia</taxon>
        <taxon>Trichinellida</taxon>
        <taxon>Trichinellidae</taxon>
        <taxon>Trichinella</taxon>
    </lineage>
</organism>
<name>A0A0V0Z2G7_9BILA</name>
<dbReference type="OrthoDB" id="10380687at2759"/>
<gene>
    <name evidence="2" type="ORF">T12_2736</name>
</gene>
<evidence type="ECO:0000256" key="1">
    <source>
        <dbReference type="SAM" id="MobiDB-lite"/>
    </source>
</evidence>
<dbReference type="Proteomes" id="UP000054783">
    <property type="component" value="Unassembled WGS sequence"/>
</dbReference>
<dbReference type="EMBL" id="JYDQ01000740">
    <property type="protein sequence ID" value="KRY06571.1"/>
    <property type="molecule type" value="Genomic_DNA"/>
</dbReference>
<feature type="non-terminal residue" evidence="2">
    <location>
        <position position="1"/>
    </location>
</feature>
<feature type="compositionally biased region" description="Polar residues" evidence="1">
    <location>
        <begin position="133"/>
        <end position="143"/>
    </location>
</feature>
<evidence type="ECO:0000313" key="3">
    <source>
        <dbReference type="Proteomes" id="UP000054783"/>
    </source>
</evidence>
<accession>A0A0V0Z2G7</accession>
<evidence type="ECO:0000313" key="2">
    <source>
        <dbReference type="EMBL" id="KRY06571.1"/>
    </source>
</evidence>
<sequence>LIRVQCKRKRVFKLSRRSVHNGGNLHDARNCVSAIRPCKEEDSFAEYEEALLNFEWRCHLVPVMKGDMKGQLGSKDDTNGEERGGERWAVVTPQAYAETTSHTQRHTALNCQVPPAVHQMGNLTMEELWTAESTWEPQGQEAATRQEHTGDT</sequence>
<keyword evidence="3" id="KW-1185">Reference proteome</keyword>
<protein>
    <submittedName>
        <fullName evidence="2">Uncharacterized protein</fullName>
    </submittedName>
</protein>
<comment type="caution">
    <text evidence="2">The sequence shown here is derived from an EMBL/GenBank/DDBJ whole genome shotgun (WGS) entry which is preliminary data.</text>
</comment>
<reference evidence="2 3" key="1">
    <citation type="submission" date="2015-01" db="EMBL/GenBank/DDBJ databases">
        <title>Evolution of Trichinella species and genotypes.</title>
        <authorList>
            <person name="Korhonen P.K."/>
            <person name="Edoardo P."/>
            <person name="Giuseppe L.R."/>
            <person name="Gasser R.B."/>
        </authorList>
    </citation>
    <scope>NUCLEOTIDE SEQUENCE [LARGE SCALE GENOMIC DNA]</scope>
    <source>
        <strain evidence="2">ISS2496</strain>
    </source>
</reference>
<proteinExistence type="predicted"/>
<dbReference type="AlphaFoldDB" id="A0A0V0Z2G7"/>